<dbReference type="EMBL" id="FQVH01000036">
    <property type="protein sequence ID" value="SHF66471.1"/>
    <property type="molecule type" value="Genomic_DNA"/>
</dbReference>
<feature type="domain" description="Gfo/Idh/MocA-like oxidoreductase N-terminal" evidence="1">
    <location>
        <begin position="5"/>
        <end position="71"/>
    </location>
</feature>
<proteinExistence type="predicted"/>
<keyword evidence="4" id="KW-1185">Reference proteome</keyword>
<dbReference type="SUPFAM" id="SSF51735">
    <property type="entry name" value="NAD(P)-binding Rossmann-fold domains"/>
    <property type="match status" value="1"/>
</dbReference>
<dbReference type="STRING" id="1121256.SAMN02746089_02339"/>
<organism evidence="3 4">
    <name type="scientific">Caldanaerobius fijiensis DSM 17918</name>
    <dbReference type="NCBI Taxonomy" id="1121256"/>
    <lineage>
        <taxon>Bacteria</taxon>
        <taxon>Bacillati</taxon>
        <taxon>Bacillota</taxon>
        <taxon>Clostridia</taxon>
        <taxon>Thermoanaerobacterales</taxon>
        <taxon>Thermoanaerobacteraceae</taxon>
        <taxon>Caldanaerobius</taxon>
    </lineage>
</organism>
<dbReference type="PANTHER" id="PTHR43377:SF2">
    <property type="entry name" value="BINDING ROSSMANN FOLD OXIDOREDUCTASE, PUTATIVE (AFU_ORTHOLOGUE AFUA_4G00560)-RELATED"/>
    <property type="match status" value="1"/>
</dbReference>
<evidence type="ECO:0000259" key="2">
    <source>
        <dbReference type="Pfam" id="PF22725"/>
    </source>
</evidence>
<feature type="domain" description="GFO/IDH/MocA-like oxidoreductase" evidence="2">
    <location>
        <begin position="79"/>
        <end position="230"/>
    </location>
</feature>
<dbReference type="GO" id="GO:0000166">
    <property type="term" value="F:nucleotide binding"/>
    <property type="evidence" value="ECO:0007669"/>
    <property type="project" value="InterPro"/>
</dbReference>
<dbReference type="InterPro" id="IPR051450">
    <property type="entry name" value="Gfo/Idh/MocA_Oxidoreductases"/>
</dbReference>
<dbReference type="Pfam" id="PF01408">
    <property type="entry name" value="GFO_IDH_MocA"/>
    <property type="match status" value="1"/>
</dbReference>
<dbReference type="Proteomes" id="UP000184088">
    <property type="component" value="Unassembled WGS sequence"/>
</dbReference>
<dbReference type="Gene3D" id="3.30.360.10">
    <property type="entry name" value="Dihydrodipicolinate Reductase, domain 2"/>
    <property type="match status" value="1"/>
</dbReference>
<evidence type="ECO:0000259" key="1">
    <source>
        <dbReference type="Pfam" id="PF01408"/>
    </source>
</evidence>
<gene>
    <name evidence="3" type="ORF">SAMN02746089_02339</name>
</gene>
<reference evidence="3 4" key="1">
    <citation type="submission" date="2016-11" db="EMBL/GenBank/DDBJ databases">
        <authorList>
            <person name="Jaros S."/>
            <person name="Januszkiewicz K."/>
            <person name="Wedrychowicz H."/>
        </authorList>
    </citation>
    <scope>NUCLEOTIDE SEQUENCE [LARGE SCALE GENOMIC DNA]</scope>
    <source>
        <strain evidence="3 4">DSM 17918</strain>
    </source>
</reference>
<evidence type="ECO:0000313" key="4">
    <source>
        <dbReference type="Proteomes" id="UP000184088"/>
    </source>
</evidence>
<sequence length="240" mass="27542">MIKANDYHEIIDNIDAAIVTTPDFAHTDIVIDLLNAGKDVFCEKPMAVTVEDCKRMVEARMRSGKLLFVGFVLRFTWFFRTIKEILDDGIIGDVLTISHKEVLESYHASSYYRRWHRKKENSGDMILTKNCHDLDIITWYAGARPQKVSAFASRTFFTPDKKRANYCSQCPAKDECQFAYRASGLHLSDQEKNNPTKYGLDLCVFNEDSDINDTYNGIILYENGIQASFELVPLSEIREI</sequence>
<dbReference type="PANTHER" id="PTHR43377">
    <property type="entry name" value="BILIVERDIN REDUCTASE A"/>
    <property type="match status" value="1"/>
</dbReference>
<dbReference type="Pfam" id="PF22725">
    <property type="entry name" value="GFO_IDH_MocA_C3"/>
    <property type="match status" value="1"/>
</dbReference>
<dbReference type="InterPro" id="IPR055170">
    <property type="entry name" value="GFO_IDH_MocA-like_dom"/>
</dbReference>
<dbReference type="Gene3D" id="3.40.50.720">
    <property type="entry name" value="NAD(P)-binding Rossmann-like Domain"/>
    <property type="match status" value="1"/>
</dbReference>
<accession>A0A1M5DHX9</accession>
<dbReference type="SUPFAM" id="SSF55347">
    <property type="entry name" value="Glyceraldehyde-3-phosphate dehydrogenase-like, C-terminal domain"/>
    <property type="match status" value="1"/>
</dbReference>
<protein>
    <submittedName>
        <fullName evidence="3">Oxidoreductase family, C-terminal alpha/beta domain</fullName>
    </submittedName>
</protein>
<dbReference type="InterPro" id="IPR000683">
    <property type="entry name" value="Gfo/Idh/MocA-like_OxRdtase_N"/>
</dbReference>
<evidence type="ECO:0000313" key="3">
    <source>
        <dbReference type="EMBL" id="SHF66471.1"/>
    </source>
</evidence>
<name>A0A1M5DHX9_9THEO</name>
<dbReference type="AlphaFoldDB" id="A0A1M5DHX9"/>
<dbReference type="InterPro" id="IPR036291">
    <property type="entry name" value="NAD(P)-bd_dom_sf"/>
</dbReference>
<dbReference type="OrthoDB" id="240873at2"/>